<proteinExistence type="predicted"/>
<evidence type="ECO:0000256" key="1">
    <source>
        <dbReference type="SAM" id="Coils"/>
    </source>
</evidence>
<comment type="caution">
    <text evidence="2">The sequence shown here is derived from an EMBL/GenBank/DDBJ whole genome shotgun (WGS) entry which is preliminary data.</text>
</comment>
<name>A0A5J4Q240_9EUKA</name>
<dbReference type="EMBL" id="SNRW01047375">
    <property type="protein sequence ID" value="KAA6315552.1"/>
    <property type="molecule type" value="Genomic_DNA"/>
</dbReference>
<accession>A0A5J4Q240</accession>
<feature type="non-terminal residue" evidence="2">
    <location>
        <position position="1"/>
    </location>
</feature>
<gene>
    <name evidence="2" type="ORF">EZS28_055401</name>
</gene>
<dbReference type="Proteomes" id="UP000324800">
    <property type="component" value="Unassembled WGS sequence"/>
</dbReference>
<evidence type="ECO:0000313" key="2">
    <source>
        <dbReference type="EMBL" id="KAA6315552.1"/>
    </source>
</evidence>
<organism evidence="2 3">
    <name type="scientific">Streblomastix strix</name>
    <dbReference type="NCBI Taxonomy" id="222440"/>
    <lineage>
        <taxon>Eukaryota</taxon>
        <taxon>Metamonada</taxon>
        <taxon>Preaxostyla</taxon>
        <taxon>Oxymonadida</taxon>
        <taxon>Streblomastigidae</taxon>
        <taxon>Streblomastix</taxon>
    </lineage>
</organism>
<keyword evidence="1" id="KW-0175">Coiled coil</keyword>
<reference evidence="2 3" key="1">
    <citation type="submission" date="2019-03" db="EMBL/GenBank/DDBJ databases">
        <title>Single cell metagenomics reveals metabolic interactions within the superorganism composed of flagellate Streblomastix strix and complex community of Bacteroidetes bacteria on its surface.</title>
        <authorList>
            <person name="Treitli S.C."/>
            <person name="Kolisko M."/>
            <person name="Husnik F."/>
            <person name="Keeling P."/>
            <person name="Hampl V."/>
        </authorList>
    </citation>
    <scope>NUCLEOTIDE SEQUENCE [LARGE SCALE GENOMIC DNA]</scope>
    <source>
        <strain evidence="2">ST1C</strain>
    </source>
</reference>
<feature type="coiled-coil region" evidence="1">
    <location>
        <begin position="67"/>
        <end position="127"/>
    </location>
</feature>
<protein>
    <submittedName>
        <fullName evidence="2">Uncharacterized protein</fullName>
    </submittedName>
</protein>
<dbReference type="AlphaFoldDB" id="A0A5J4Q240"/>
<evidence type="ECO:0000313" key="3">
    <source>
        <dbReference type="Proteomes" id="UP000324800"/>
    </source>
</evidence>
<sequence length="150" mass="18098">CQQEKMNEVVMMEMVIVSIMLEVKEDLAHLINLDLNETKNKQKIISFIPSLEVEEDEEQFQKRKGKIKMEKELQEEIKIKIQQLEEMEYQKAINEQLDVIIEINMNKEMEKEELVEEEMIIDEEEMNCKQIQIMNQINQMCQILLHLQHY</sequence>